<evidence type="ECO:0000256" key="14">
    <source>
        <dbReference type="ARBA" id="ARBA00030398"/>
    </source>
</evidence>
<dbReference type="Proteomes" id="UP000295325">
    <property type="component" value="Unassembled WGS sequence"/>
</dbReference>
<evidence type="ECO:0000256" key="3">
    <source>
        <dbReference type="ARBA" id="ARBA00004752"/>
    </source>
</evidence>
<proteinExistence type="inferred from homology"/>
<dbReference type="EMBL" id="SOAZ01000055">
    <property type="protein sequence ID" value="TDT45645.1"/>
    <property type="molecule type" value="Genomic_DNA"/>
</dbReference>
<evidence type="ECO:0000256" key="15">
    <source>
        <dbReference type="ARBA" id="ARBA00032324"/>
    </source>
</evidence>
<feature type="domain" description="Mur ligase C-terminal" evidence="19">
    <location>
        <begin position="322"/>
        <end position="441"/>
    </location>
</feature>
<dbReference type="GO" id="GO:0009252">
    <property type="term" value="P:peptidoglycan biosynthetic process"/>
    <property type="evidence" value="ECO:0007669"/>
    <property type="project" value="UniProtKB-UniRule"/>
</dbReference>
<evidence type="ECO:0000259" key="20">
    <source>
        <dbReference type="Pfam" id="PF08245"/>
    </source>
</evidence>
<evidence type="ECO:0000256" key="4">
    <source>
        <dbReference type="ARBA" id="ARBA00010416"/>
    </source>
</evidence>
<accession>A0A4R7K4K2</accession>
<dbReference type="Gene3D" id="3.40.1190.10">
    <property type="entry name" value="Mur-like, catalytic domain"/>
    <property type="match status" value="1"/>
</dbReference>
<keyword evidence="11 17" id="KW-0133">Cell shape</keyword>
<keyword evidence="7 17" id="KW-0963">Cytoplasm</keyword>
<dbReference type="GO" id="GO:0005524">
    <property type="term" value="F:ATP binding"/>
    <property type="evidence" value="ECO:0007669"/>
    <property type="project" value="UniProtKB-UniRule"/>
</dbReference>
<comment type="pathway">
    <text evidence="3 17 18">Cell wall biogenesis; peptidoglycan biosynthesis.</text>
</comment>
<evidence type="ECO:0000256" key="10">
    <source>
        <dbReference type="ARBA" id="ARBA00022840"/>
    </source>
</evidence>
<dbReference type="PANTHER" id="PTHR43692:SF1">
    <property type="entry name" value="UDP-N-ACETYLMURAMOYLALANINE--D-GLUTAMATE LIGASE"/>
    <property type="match status" value="1"/>
</dbReference>
<evidence type="ECO:0000256" key="1">
    <source>
        <dbReference type="ARBA" id="ARBA00002734"/>
    </source>
</evidence>
<feature type="binding site" evidence="17">
    <location>
        <begin position="131"/>
        <end position="137"/>
    </location>
    <ligand>
        <name>ATP</name>
        <dbReference type="ChEBI" id="CHEBI:30616"/>
    </ligand>
</feature>
<comment type="function">
    <text evidence="1 17 18">Cell wall formation. Catalyzes the addition of glutamate to the nucleotide precursor UDP-N-acetylmuramoyl-L-alanine (UMA).</text>
</comment>
<dbReference type="SUPFAM" id="SSF53623">
    <property type="entry name" value="MurD-like peptide ligases, catalytic domain"/>
    <property type="match status" value="1"/>
</dbReference>
<evidence type="ECO:0000256" key="2">
    <source>
        <dbReference type="ARBA" id="ARBA00004496"/>
    </source>
</evidence>
<dbReference type="InterPro" id="IPR036565">
    <property type="entry name" value="Mur-like_cat_sf"/>
</dbReference>
<keyword evidence="13 17" id="KW-0961">Cell wall biogenesis/degradation</keyword>
<name>A0A4R7K4K2_9CLOT</name>
<comment type="similarity">
    <text evidence="4 17">Belongs to the MurCDEF family.</text>
</comment>
<evidence type="ECO:0000256" key="13">
    <source>
        <dbReference type="ARBA" id="ARBA00023316"/>
    </source>
</evidence>
<dbReference type="GO" id="GO:0071555">
    <property type="term" value="P:cell wall organization"/>
    <property type="evidence" value="ECO:0007669"/>
    <property type="project" value="UniProtKB-KW"/>
</dbReference>
<evidence type="ECO:0000313" key="22">
    <source>
        <dbReference type="Proteomes" id="UP000295325"/>
    </source>
</evidence>
<evidence type="ECO:0000313" key="21">
    <source>
        <dbReference type="EMBL" id="TDT45645.1"/>
    </source>
</evidence>
<evidence type="ECO:0000256" key="11">
    <source>
        <dbReference type="ARBA" id="ARBA00022960"/>
    </source>
</evidence>
<dbReference type="Pfam" id="PF02875">
    <property type="entry name" value="Mur_ligase_C"/>
    <property type="match status" value="1"/>
</dbReference>
<gene>
    <name evidence="17" type="primary">murD</name>
    <name evidence="21" type="ORF">EDD71_1555</name>
</gene>
<feature type="domain" description="Mur ligase central" evidence="20">
    <location>
        <begin position="129"/>
        <end position="301"/>
    </location>
</feature>
<evidence type="ECO:0000256" key="18">
    <source>
        <dbReference type="RuleBase" id="RU003664"/>
    </source>
</evidence>
<comment type="catalytic activity">
    <reaction evidence="16 17 18">
        <text>UDP-N-acetyl-alpha-D-muramoyl-L-alanine + D-glutamate + ATP = UDP-N-acetyl-alpha-D-muramoyl-L-alanyl-D-glutamate + ADP + phosphate + H(+)</text>
        <dbReference type="Rhea" id="RHEA:16429"/>
        <dbReference type="ChEBI" id="CHEBI:15378"/>
        <dbReference type="ChEBI" id="CHEBI:29986"/>
        <dbReference type="ChEBI" id="CHEBI:30616"/>
        <dbReference type="ChEBI" id="CHEBI:43474"/>
        <dbReference type="ChEBI" id="CHEBI:83898"/>
        <dbReference type="ChEBI" id="CHEBI:83900"/>
        <dbReference type="ChEBI" id="CHEBI:456216"/>
        <dbReference type="EC" id="6.3.2.9"/>
    </reaction>
</comment>
<dbReference type="PANTHER" id="PTHR43692">
    <property type="entry name" value="UDP-N-ACETYLMURAMOYLALANINE--D-GLUTAMATE LIGASE"/>
    <property type="match status" value="1"/>
</dbReference>
<dbReference type="EC" id="6.3.2.9" evidence="5 17"/>
<evidence type="ECO:0000256" key="16">
    <source>
        <dbReference type="ARBA" id="ARBA00047632"/>
    </source>
</evidence>
<keyword evidence="12 17" id="KW-0573">Peptidoglycan synthesis</keyword>
<organism evidence="21 22">
    <name type="scientific">Fonticella tunisiensis</name>
    <dbReference type="NCBI Taxonomy" id="1096341"/>
    <lineage>
        <taxon>Bacteria</taxon>
        <taxon>Bacillati</taxon>
        <taxon>Bacillota</taxon>
        <taxon>Clostridia</taxon>
        <taxon>Eubacteriales</taxon>
        <taxon>Clostridiaceae</taxon>
        <taxon>Fonticella</taxon>
    </lineage>
</organism>
<evidence type="ECO:0000256" key="5">
    <source>
        <dbReference type="ARBA" id="ARBA00012212"/>
    </source>
</evidence>
<dbReference type="SUPFAM" id="SSF51984">
    <property type="entry name" value="MurCD N-terminal domain"/>
    <property type="match status" value="1"/>
</dbReference>
<evidence type="ECO:0000256" key="12">
    <source>
        <dbReference type="ARBA" id="ARBA00022984"/>
    </source>
</evidence>
<dbReference type="InterPro" id="IPR013221">
    <property type="entry name" value="Mur_ligase_cen"/>
</dbReference>
<dbReference type="Pfam" id="PF08245">
    <property type="entry name" value="Mur_ligase_M"/>
    <property type="match status" value="1"/>
</dbReference>
<dbReference type="InterPro" id="IPR004101">
    <property type="entry name" value="Mur_ligase_C"/>
</dbReference>
<dbReference type="NCBIfam" id="TIGR01087">
    <property type="entry name" value="murD"/>
    <property type="match status" value="1"/>
</dbReference>
<dbReference type="InterPro" id="IPR005762">
    <property type="entry name" value="MurD"/>
</dbReference>
<dbReference type="GO" id="GO:0008764">
    <property type="term" value="F:UDP-N-acetylmuramoylalanine-D-glutamate ligase activity"/>
    <property type="evidence" value="ECO:0007669"/>
    <property type="project" value="UniProtKB-UniRule"/>
</dbReference>
<dbReference type="GO" id="GO:0051301">
    <property type="term" value="P:cell division"/>
    <property type="evidence" value="ECO:0007669"/>
    <property type="project" value="UniProtKB-KW"/>
</dbReference>
<keyword evidence="17 18" id="KW-0132">Cell division</keyword>
<evidence type="ECO:0000256" key="8">
    <source>
        <dbReference type="ARBA" id="ARBA00022598"/>
    </source>
</evidence>
<keyword evidence="8 17" id="KW-0436">Ligase</keyword>
<comment type="subcellular location">
    <subcellularLocation>
        <location evidence="2 17 18">Cytoplasm</location>
    </subcellularLocation>
</comment>
<evidence type="ECO:0000256" key="17">
    <source>
        <dbReference type="HAMAP-Rule" id="MF_00639"/>
    </source>
</evidence>
<evidence type="ECO:0000256" key="9">
    <source>
        <dbReference type="ARBA" id="ARBA00022741"/>
    </source>
</evidence>
<sequence>MNMELEELKLNHNFDEFKSFIKDKKVAVVGIGVSNRPLIKKLIKLGAKVIACDKKSDLGEFEYELQRLGVKLSLGQNYLESVEECDVVFRTPSLRPDNEFLQRAEKKGAYITSEIQEFLKYCRAKVFGVTGSDGKTTTTTLIAEILKEDGKNVYVGGNIGTPLFDRLDEIKEDDYVVVELSSFQLMDCRYSPLVSVITNLSPNHLDVHKDMDEYINSKKNIFLHQNKDGIVVLNRDNYITYSLRKEAKGSVRMFSINDEGAFSHLKGEDLIVDGNRICSIDEVKLPGMHNIENLLTAFAAVYGYASIESMRKVVLNFTGVEHRIEFVREVKGVKFYNDSIASSPTRTIAGLKSFKQKVILIAGGYDKKIPFDELASEGVERIKVLVLMGNTKKKIREAFEREMRKKNINLPIIEADSFEDAIYGAYNMAETGDIITLSPACASFDMFKNFEERGNRFKDIVMNIK</sequence>
<evidence type="ECO:0000256" key="6">
    <source>
        <dbReference type="ARBA" id="ARBA00015655"/>
    </source>
</evidence>
<dbReference type="UniPathway" id="UPA00219"/>
<keyword evidence="9 17" id="KW-0547">Nucleotide-binding</keyword>
<evidence type="ECO:0000259" key="19">
    <source>
        <dbReference type="Pfam" id="PF02875"/>
    </source>
</evidence>
<dbReference type="Gene3D" id="3.40.50.720">
    <property type="entry name" value="NAD(P)-binding Rossmann-like Domain"/>
    <property type="match status" value="1"/>
</dbReference>
<dbReference type="CDD" id="cd01983">
    <property type="entry name" value="SIMIBI"/>
    <property type="match status" value="1"/>
</dbReference>
<evidence type="ECO:0000256" key="7">
    <source>
        <dbReference type="ARBA" id="ARBA00022490"/>
    </source>
</evidence>
<dbReference type="SUPFAM" id="SSF53244">
    <property type="entry name" value="MurD-like peptide ligases, peptide-binding domain"/>
    <property type="match status" value="1"/>
</dbReference>
<dbReference type="InterPro" id="IPR036615">
    <property type="entry name" value="Mur_ligase_C_dom_sf"/>
</dbReference>
<reference evidence="21 22" key="1">
    <citation type="submission" date="2019-03" db="EMBL/GenBank/DDBJ databases">
        <title>Genomic Encyclopedia of Type Strains, Phase IV (KMG-IV): sequencing the most valuable type-strain genomes for metagenomic binning, comparative biology and taxonomic classification.</title>
        <authorList>
            <person name="Goeker M."/>
        </authorList>
    </citation>
    <scope>NUCLEOTIDE SEQUENCE [LARGE SCALE GENOMIC DNA]</scope>
    <source>
        <strain evidence="21 22">DSM 24455</strain>
    </source>
</reference>
<dbReference type="GO" id="GO:0005737">
    <property type="term" value="C:cytoplasm"/>
    <property type="evidence" value="ECO:0007669"/>
    <property type="project" value="UniProtKB-SubCell"/>
</dbReference>
<keyword evidence="22" id="KW-1185">Reference proteome</keyword>
<dbReference type="AlphaFoldDB" id="A0A4R7K4K2"/>
<comment type="caution">
    <text evidence="21">The sequence shown here is derived from an EMBL/GenBank/DDBJ whole genome shotgun (WGS) entry which is preliminary data.</text>
</comment>
<dbReference type="Gene3D" id="3.90.190.20">
    <property type="entry name" value="Mur ligase, C-terminal domain"/>
    <property type="match status" value="1"/>
</dbReference>
<dbReference type="GO" id="GO:0008360">
    <property type="term" value="P:regulation of cell shape"/>
    <property type="evidence" value="ECO:0007669"/>
    <property type="project" value="UniProtKB-KW"/>
</dbReference>
<keyword evidence="17 18" id="KW-0131">Cell cycle</keyword>
<protein>
    <recommendedName>
        <fullName evidence="6 17">UDP-N-acetylmuramoylalanine--D-glutamate ligase</fullName>
        <ecNumber evidence="5 17">6.3.2.9</ecNumber>
    </recommendedName>
    <alternativeName>
        <fullName evidence="15 17">D-glutamic acid-adding enzyme</fullName>
    </alternativeName>
    <alternativeName>
        <fullName evidence="14 17">UDP-N-acetylmuramoyl-L-alanyl-D-glutamate synthetase</fullName>
    </alternativeName>
</protein>
<dbReference type="HAMAP" id="MF_00639">
    <property type="entry name" value="MurD"/>
    <property type="match status" value="1"/>
</dbReference>
<keyword evidence="10 17" id="KW-0067">ATP-binding</keyword>